<feature type="region of interest" description="Disordered" evidence="2">
    <location>
        <begin position="162"/>
        <end position="211"/>
    </location>
</feature>
<gene>
    <name evidence="3" type="ORF">SINV_13772</name>
</gene>
<dbReference type="Gene3D" id="3.60.10.10">
    <property type="entry name" value="Endonuclease/exonuclease/phosphatase"/>
    <property type="match status" value="1"/>
</dbReference>
<feature type="compositionally biased region" description="Low complexity" evidence="2">
    <location>
        <begin position="430"/>
        <end position="440"/>
    </location>
</feature>
<dbReference type="InterPro" id="IPR036691">
    <property type="entry name" value="Endo/exonu/phosph_ase_sf"/>
</dbReference>
<dbReference type="AlphaFoldDB" id="E9ISE6"/>
<dbReference type="HOGENOM" id="CLU_412580_0_0_1"/>
<feature type="region of interest" description="Disordered" evidence="2">
    <location>
        <begin position="400"/>
        <end position="446"/>
    </location>
</feature>
<sequence length="666" mass="75093">MMGAIKSWMEEMMRRWERIKERLEGKMEEKMKRLTTELGELKKIEEEWKKEREKMEKRVKKLEKKQDKGIRTEERGEGLRELQQRVNKLEKTGGGRSGREGDRGLEERIRRIEERWEGRKRMERRKRLVIKGYKTEEKNVKSKVEEILKRVEVEMKVEEVREVRTGRQEQERTGEKEGRWKEKTKREDEGERRLKDNKRGGQDEEGEWTYTGGREESVLDYMIGDEVWEKVSKIRVKEKIELDHFPVVVWIVGGEGKSPCHKPISREYPGHSFPCNGGVGDTPVGPAVTRSGILFKMINITSTKHKGESHVPMSTRSGKDLRGVKSLPLSKQEGGNTSPAEGRDISVPKKGPHMGTGGLELFSPTSSQSVDGFKKSTPEFEVALVPLSNVRDFPPLMKVEPAGAAPVTKPGPVSSKKKVGRKTTSETGLSGATSSTIVSSSDEEMTDVIGKRKTKACRAANAAKRVILSTSESSEEEEEETRKRGRPALNPENEGKSTAEASAKKTAKKAAKKLEADHQAIIDQLIPPTSARVQKANEVAEKLYEAYNNEPVNAVAAIMTQGLASIAKSVERLGHIQGPIRRDLWDAYAKLTACTNSLLTRREIQAARALQEVSERRLKEAQRDWEKEREELRHELTLLQAKNARLKAKAKLKTAQPSLPGEGFAP</sequence>
<keyword evidence="1" id="KW-0175">Coiled coil</keyword>
<evidence type="ECO:0000313" key="3">
    <source>
        <dbReference type="EMBL" id="EFZ16505.1"/>
    </source>
</evidence>
<feature type="compositionally biased region" description="Basic and acidic residues" evidence="2">
    <location>
        <begin position="162"/>
        <end position="202"/>
    </location>
</feature>
<evidence type="ECO:0000256" key="2">
    <source>
        <dbReference type="SAM" id="MobiDB-lite"/>
    </source>
</evidence>
<feature type="region of interest" description="Disordered" evidence="2">
    <location>
        <begin position="468"/>
        <end position="512"/>
    </location>
</feature>
<feature type="region of interest" description="Disordered" evidence="2">
    <location>
        <begin position="305"/>
        <end position="356"/>
    </location>
</feature>
<name>E9ISE6_SOLIN</name>
<evidence type="ECO:0000256" key="1">
    <source>
        <dbReference type="SAM" id="Coils"/>
    </source>
</evidence>
<feature type="coiled-coil region" evidence="1">
    <location>
        <begin position="604"/>
        <end position="649"/>
    </location>
</feature>
<feature type="compositionally biased region" description="Basic and acidic residues" evidence="2">
    <location>
        <begin position="64"/>
        <end position="104"/>
    </location>
</feature>
<reference evidence="3" key="1">
    <citation type="journal article" date="2011" name="Proc. Natl. Acad. Sci. U.S.A.">
        <title>The genome of the fire ant Solenopsis invicta.</title>
        <authorList>
            <person name="Wurm Y."/>
            <person name="Wang J."/>
            <person name="Riba-Grognuz O."/>
            <person name="Corona M."/>
            <person name="Nygaard S."/>
            <person name="Hunt B.G."/>
            <person name="Ingram K.K."/>
            <person name="Falquet L."/>
            <person name="Nipitwattanaphon M."/>
            <person name="Gotzek D."/>
            <person name="Dijkstra M.B."/>
            <person name="Oettler J."/>
            <person name="Comtesse F."/>
            <person name="Shih C.J."/>
            <person name="Wu W.J."/>
            <person name="Yang C.C."/>
            <person name="Thomas J."/>
            <person name="Beaudoing E."/>
            <person name="Pradervand S."/>
            <person name="Flegel V."/>
            <person name="Cook E.D."/>
            <person name="Fabbretti R."/>
            <person name="Stockinger H."/>
            <person name="Long L."/>
            <person name="Farmerie W.G."/>
            <person name="Oakey J."/>
            <person name="Boomsma J.J."/>
            <person name="Pamilo P."/>
            <person name="Yi S.V."/>
            <person name="Heinze J."/>
            <person name="Goodisman M.A."/>
            <person name="Farinelli L."/>
            <person name="Harshman K."/>
            <person name="Hulo N."/>
            <person name="Cerutti L."/>
            <person name="Xenarios I."/>
            <person name="Shoemaker D."/>
            <person name="Keller L."/>
        </authorList>
    </citation>
    <scope>NUCLEOTIDE SEQUENCE [LARGE SCALE GENOMIC DNA]</scope>
</reference>
<organism>
    <name type="scientific">Solenopsis invicta</name>
    <name type="common">Red imported fire ant</name>
    <name type="synonym">Solenopsis wagneri</name>
    <dbReference type="NCBI Taxonomy" id="13686"/>
    <lineage>
        <taxon>Eukaryota</taxon>
        <taxon>Metazoa</taxon>
        <taxon>Ecdysozoa</taxon>
        <taxon>Arthropoda</taxon>
        <taxon>Hexapoda</taxon>
        <taxon>Insecta</taxon>
        <taxon>Pterygota</taxon>
        <taxon>Neoptera</taxon>
        <taxon>Endopterygota</taxon>
        <taxon>Hymenoptera</taxon>
        <taxon>Apocrita</taxon>
        <taxon>Aculeata</taxon>
        <taxon>Formicoidea</taxon>
        <taxon>Formicidae</taxon>
        <taxon>Myrmicinae</taxon>
        <taxon>Solenopsis</taxon>
    </lineage>
</organism>
<feature type="non-terminal residue" evidence="3">
    <location>
        <position position="666"/>
    </location>
</feature>
<dbReference type="EMBL" id="GL765351">
    <property type="protein sequence ID" value="EFZ16505.1"/>
    <property type="molecule type" value="Genomic_DNA"/>
</dbReference>
<accession>E9ISE6</accession>
<feature type="region of interest" description="Disordered" evidence="2">
    <location>
        <begin position="60"/>
        <end position="104"/>
    </location>
</feature>
<proteinExistence type="predicted"/>
<protein>
    <submittedName>
        <fullName evidence="3">Uncharacterized protein</fullName>
    </submittedName>
</protein>